<feature type="compositionally biased region" description="Basic and acidic residues" evidence="4">
    <location>
        <begin position="507"/>
        <end position="519"/>
    </location>
</feature>
<dbReference type="Pfam" id="PF00439">
    <property type="entry name" value="Bromodomain"/>
    <property type="match status" value="1"/>
</dbReference>
<proteinExistence type="evidence at transcript level"/>
<dbReference type="PANTHER" id="PTHR31095:SF3">
    <property type="entry name" value="RIKEN CDNA 9930021J03 GENE"/>
    <property type="match status" value="1"/>
</dbReference>
<evidence type="ECO:0000313" key="6">
    <source>
        <dbReference type="EMBL" id="JAB73249.1"/>
    </source>
</evidence>
<feature type="region of interest" description="Disordered" evidence="4">
    <location>
        <begin position="386"/>
        <end position="470"/>
    </location>
</feature>
<evidence type="ECO:0000259" key="5">
    <source>
        <dbReference type="PROSITE" id="PS50014"/>
    </source>
</evidence>
<dbReference type="PRINTS" id="PR00503">
    <property type="entry name" value="BROMODOMAIN"/>
</dbReference>
<sequence length="1267" mass="140182">RLVEWMGSPVCRKYSAPFLEPMEAEQRPAYAKVVRRPMCLSRVRASLDADEYASITEVVRDLRLILENCYRFFGPSHCFSKKAQKLETVLEQKLALLPRELREKTTLEATTLDNRDVCAQRAGRRARLSNLLPSGESSALLQLVKAEKAARAREERLKQREERKVEKEVAQQAAADWDNATFAEGLAQLSSFWEVPQVCHFLRVTQEPLQLPQAPMCELERMFLMPQKSSLLAVFMTCLLVAPQHRPKVLVQPPMPYRVWAERLRNRLQVWYRTYHGSQRNGLKVFEAHGIEEQFFTVLGDADPLDSKDYHDLTLHHRVWLFKALCDHKLGQHRRVQEWMAEQEADSLRETLLGQDREGRTYLYFPCLCEQDLRIYRQGRLEYQETPEVVPSATKKSAKHGKKKGRTRRSSSKKSSRQRKAQATPTADEKKEPEAEKKDEASGSADAAPEKGPETKAAPSPSAGASVKEVPSFETVANSVAGLRALIAQFGEGDAEAASDAVTTRSQHKEDQADQKNEAELVERLRELLAELEPSENKFQQTEAAVRIKLHKEWHSDVPDGQNEEDAEEALDSWTMHYKDEEGFEESSSDESVGLGEGKDNEEDYLEEDAMEDSGWRVLRKRKIALPLTNGVTDAEAVPQVPPAKEPLPARSSSSNLKRFLPANLECAPPRAKLNPEPVAVPNLLRTGSKRPIASYTVIRGPSAPAVKFSPEPATSKVKVRLEAAKPAFRTYSQSATTGVAAQKVAKPATSEASTSKLAHAALSQHTPVATTNADQRANCRNQNVRTLLAAGIVNFSAPPKPVVPGRNRVASADSKAVIQKHTHLAEPTTTASSPGPPVEPTTSVARQTPCNWGTTVYSPNKHVRPAVKKHTPFSREVTTVYNSVSSASAPAAVAVRNCEPTPAVAQNRVPLLELASVIPQAEGPTPVSEPQPPNPRTFFYGNVSEQQTKPPATFTNSFPSKPSGFQQTSRTTQTSKAVLVPAVDGSGQEILLHVEYSTVDEMPTNTQSFTPVTQPSVPQAVASMQNHRREVPKWPRGPPWWKRGSCAPPVRAKDPPPLAPITHRKIFKSRNIVAATPQCRSAEQQAEAASAECATPLTAADFMTLSGQPMLAASGSNGSQLVFLMPQETQQKIPMSQLVLQAPQEQQQQQPEPMQTMGLPQELLSQEVLGQELLNQEILNQEILNQEMLNQEILNQEILNQELLNQVLPGHHHQQQQQQLLAGPAAMVTEEQQAVQILSGAGTAQQTPLLLLTSDGRLLQVVQQHS</sequence>
<keyword evidence="1 2" id="KW-0103">Bromodomain</keyword>
<dbReference type="InterPro" id="IPR036427">
    <property type="entry name" value="Bromodomain-like_sf"/>
</dbReference>
<dbReference type="PANTHER" id="PTHR31095">
    <property type="entry name" value="RIKEN CDNA 9930021J03 GENE"/>
    <property type="match status" value="1"/>
</dbReference>
<name>V5H821_IXORI</name>
<feature type="region of interest" description="Disordered" evidence="4">
    <location>
        <begin position="579"/>
        <end position="610"/>
    </location>
</feature>
<dbReference type="AlphaFoldDB" id="V5H821"/>
<feature type="coiled-coil region" evidence="3">
    <location>
        <begin position="143"/>
        <end position="171"/>
    </location>
</feature>
<organism evidence="6">
    <name type="scientific">Ixodes ricinus</name>
    <name type="common">Common tick</name>
    <name type="synonym">Acarus ricinus</name>
    <dbReference type="NCBI Taxonomy" id="34613"/>
    <lineage>
        <taxon>Eukaryota</taxon>
        <taxon>Metazoa</taxon>
        <taxon>Ecdysozoa</taxon>
        <taxon>Arthropoda</taxon>
        <taxon>Chelicerata</taxon>
        <taxon>Arachnida</taxon>
        <taxon>Acari</taxon>
        <taxon>Parasitiformes</taxon>
        <taxon>Ixodida</taxon>
        <taxon>Ixodoidea</taxon>
        <taxon>Ixodidae</taxon>
        <taxon>Ixodinae</taxon>
        <taxon>Ixodes</taxon>
    </lineage>
</organism>
<feature type="compositionally biased region" description="Basic and acidic residues" evidence="4">
    <location>
        <begin position="427"/>
        <end position="441"/>
    </location>
</feature>
<feature type="compositionally biased region" description="Acidic residues" evidence="4">
    <location>
        <begin position="600"/>
        <end position="610"/>
    </location>
</feature>
<feature type="domain" description="Bromo" evidence="5">
    <location>
        <begin position="10"/>
        <end position="80"/>
    </location>
</feature>
<dbReference type="Gene3D" id="1.20.920.10">
    <property type="entry name" value="Bromodomain-like"/>
    <property type="match status" value="1"/>
</dbReference>
<dbReference type="SMART" id="SM00297">
    <property type="entry name" value="BROMO"/>
    <property type="match status" value="1"/>
</dbReference>
<dbReference type="SUPFAM" id="SSF47370">
    <property type="entry name" value="Bromodomain"/>
    <property type="match status" value="1"/>
</dbReference>
<dbReference type="EMBL" id="GANP01011219">
    <property type="protein sequence ID" value="JAB73249.1"/>
    <property type="molecule type" value="mRNA"/>
</dbReference>
<dbReference type="InterPro" id="IPR001487">
    <property type="entry name" value="Bromodomain"/>
</dbReference>
<dbReference type="InterPro" id="IPR040214">
    <property type="entry name" value="BRD10"/>
</dbReference>
<feature type="compositionally biased region" description="Polar residues" evidence="4">
    <location>
        <begin position="841"/>
        <end position="857"/>
    </location>
</feature>
<evidence type="ECO:0000256" key="2">
    <source>
        <dbReference type="PROSITE-ProRule" id="PRU00035"/>
    </source>
</evidence>
<evidence type="ECO:0000256" key="1">
    <source>
        <dbReference type="ARBA" id="ARBA00023117"/>
    </source>
</evidence>
<dbReference type="Pfam" id="PF23450">
    <property type="entry name" value="KIAA2026_hel"/>
    <property type="match status" value="1"/>
</dbReference>
<dbReference type="CDD" id="cd04369">
    <property type="entry name" value="Bromodomain"/>
    <property type="match status" value="1"/>
</dbReference>
<keyword evidence="3" id="KW-0175">Coiled coil</keyword>
<feature type="non-terminal residue" evidence="6">
    <location>
        <position position="1"/>
    </location>
</feature>
<feature type="region of interest" description="Disordered" evidence="4">
    <location>
        <begin position="493"/>
        <end position="519"/>
    </location>
</feature>
<dbReference type="PROSITE" id="PS50014">
    <property type="entry name" value="BROMODOMAIN_2"/>
    <property type="match status" value="1"/>
</dbReference>
<protein>
    <submittedName>
        <fullName evidence="6">Putative bromodomain-containing protein</fullName>
    </submittedName>
</protein>
<reference evidence="6" key="1">
    <citation type="journal article" date="2015" name="Sci. Rep.">
        <title>Tissue- and time-dependent transcription in Ixodes ricinus salivary glands and midguts when blood feeding on the vertebrate host.</title>
        <authorList>
            <person name="Kotsyfakis M."/>
            <person name="Schwarz A."/>
            <person name="Erhart J."/>
            <person name="Ribeiro J.M."/>
        </authorList>
    </citation>
    <scope>NUCLEOTIDE SEQUENCE</scope>
    <source>
        <tissue evidence="6">Salivary gland and midgut</tissue>
    </source>
</reference>
<accession>V5H821</accession>
<evidence type="ECO:0000256" key="3">
    <source>
        <dbReference type="SAM" id="Coils"/>
    </source>
</evidence>
<feature type="region of interest" description="Disordered" evidence="4">
    <location>
        <begin position="825"/>
        <end position="857"/>
    </location>
</feature>
<dbReference type="InterPro" id="IPR056522">
    <property type="entry name" value="KIAA2026_hel"/>
</dbReference>
<evidence type="ECO:0000256" key="4">
    <source>
        <dbReference type="SAM" id="MobiDB-lite"/>
    </source>
</evidence>
<feature type="compositionally biased region" description="Basic residues" evidence="4">
    <location>
        <begin position="396"/>
        <end position="420"/>
    </location>
</feature>